<dbReference type="Gene3D" id="3.60.10.10">
    <property type="entry name" value="Endonuclease/exonuclease/phosphatase"/>
    <property type="match status" value="1"/>
</dbReference>
<organism evidence="3 4">
    <name type="scientific">Solanum pinnatisectum</name>
    <name type="common">tansyleaf nightshade</name>
    <dbReference type="NCBI Taxonomy" id="50273"/>
    <lineage>
        <taxon>Eukaryota</taxon>
        <taxon>Viridiplantae</taxon>
        <taxon>Streptophyta</taxon>
        <taxon>Embryophyta</taxon>
        <taxon>Tracheophyta</taxon>
        <taxon>Spermatophyta</taxon>
        <taxon>Magnoliopsida</taxon>
        <taxon>eudicotyledons</taxon>
        <taxon>Gunneridae</taxon>
        <taxon>Pentapetalae</taxon>
        <taxon>asterids</taxon>
        <taxon>lamiids</taxon>
        <taxon>Solanales</taxon>
        <taxon>Solanaceae</taxon>
        <taxon>Solanoideae</taxon>
        <taxon>Solaneae</taxon>
        <taxon>Solanum</taxon>
    </lineage>
</organism>
<evidence type="ECO:0000313" key="3">
    <source>
        <dbReference type="EMBL" id="KAK4729854.1"/>
    </source>
</evidence>
<reference evidence="3 4" key="1">
    <citation type="submission" date="2023-10" db="EMBL/GenBank/DDBJ databases">
        <title>Genome-Wide Identification Analysis in wild type Solanum Pinnatisectum Reveals Some Genes Defensing Phytophthora Infestans.</title>
        <authorList>
            <person name="Sun C."/>
        </authorList>
    </citation>
    <scope>NUCLEOTIDE SEQUENCE [LARGE SCALE GENOMIC DNA]</scope>
    <source>
        <strain evidence="3">LQN</strain>
        <tissue evidence="3">Leaf</tissue>
    </source>
</reference>
<name>A0AAV9LXY1_9SOLN</name>
<dbReference type="AlphaFoldDB" id="A0AAV9LXY1"/>
<evidence type="ECO:0000313" key="4">
    <source>
        <dbReference type="Proteomes" id="UP001311915"/>
    </source>
</evidence>
<dbReference type="PANTHER" id="PTHR35218">
    <property type="entry name" value="RNASE H DOMAIN-CONTAINING PROTEIN"/>
    <property type="match status" value="1"/>
</dbReference>
<dbReference type="SUPFAM" id="SSF56219">
    <property type="entry name" value="DNase I-like"/>
    <property type="match status" value="1"/>
</dbReference>
<feature type="domain" description="Endonuclease/exonuclease/phosphatase" evidence="2">
    <location>
        <begin position="29"/>
        <end position="185"/>
    </location>
</feature>
<dbReference type="InterPro" id="IPR036691">
    <property type="entry name" value="Endo/exonu/phosph_ase_sf"/>
</dbReference>
<evidence type="ECO:0000259" key="2">
    <source>
        <dbReference type="Pfam" id="PF03372"/>
    </source>
</evidence>
<gene>
    <name evidence="3" type="ORF">R3W88_022842</name>
</gene>
<dbReference type="Pfam" id="PF03372">
    <property type="entry name" value="Exo_endo_phos"/>
    <property type="match status" value="1"/>
</dbReference>
<keyword evidence="1" id="KW-0175">Coiled coil</keyword>
<feature type="coiled-coil region" evidence="1">
    <location>
        <begin position="243"/>
        <end position="270"/>
    </location>
</feature>
<protein>
    <recommendedName>
        <fullName evidence="2">Endonuclease/exonuclease/phosphatase domain-containing protein</fullName>
    </recommendedName>
</protein>
<dbReference type="GO" id="GO:0003824">
    <property type="term" value="F:catalytic activity"/>
    <property type="evidence" value="ECO:0007669"/>
    <property type="project" value="InterPro"/>
</dbReference>
<dbReference type="EMBL" id="JAWPEI010000004">
    <property type="protein sequence ID" value="KAK4729854.1"/>
    <property type="molecule type" value="Genomic_DNA"/>
</dbReference>
<comment type="caution">
    <text evidence="3">The sequence shown here is derived from an EMBL/GenBank/DDBJ whole genome shotgun (WGS) entry which is preliminary data.</text>
</comment>
<keyword evidence="4" id="KW-1185">Reference proteome</keyword>
<dbReference type="PANTHER" id="PTHR35218:SF9">
    <property type="entry name" value="ENDONUCLEASE_EXONUCLEASE_PHOSPHATASE DOMAIN-CONTAINING PROTEIN"/>
    <property type="match status" value="1"/>
</dbReference>
<evidence type="ECO:0000256" key="1">
    <source>
        <dbReference type="SAM" id="Coils"/>
    </source>
</evidence>
<dbReference type="InterPro" id="IPR005135">
    <property type="entry name" value="Endo/exonuclease/phosphatase"/>
</dbReference>
<accession>A0AAV9LXY1</accession>
<proteinExistence type="predicted"/>
<dbReference type="Proteomes" id="UP001311915">
    <property type="component" value="Unassembled WGS sequence"/>
</dbReference>
<sequence>MVSWLHCLWIEVEPQEHADNLRGVNKGYKQKELKNYLQANKISIAGLIETRVKEQNMKATIRGIAPGWGILNNYNATSNGRIWVIWDENWYQIKVISSTAQVLHCLIKDRIKGQQQVLIVVYGFNTIERRKSLWQELNTLAQGISQPWLIAGDFNAILSPQDRLAGASISLNDVKDFAACIQSMGKCSRVNFKFFNTWAEHLSFMGLVENIWKKEYRTGQMQRVWCKLKALQPVLRQLNNEEFKFISQKMENAREELNRIQEHLTSQATDEQIDQVRNGL</sequence>